<dbReference type="InterPro" id="IPR016181">
    <property type="entry name" value="Acyl_CoA_acyltransferase"/>
</dbReference>
<reference evidence="2 3" key="1">
    <citation type="submission" date="2016-11" db="EMBL/GenBank/DDBJ databases">
        <title>Whole genomes of Flavobacteriaceae.</title>
        <authorList>
            <person name="Stine C."/>
            <person name="Li C."/>
            <person name="Tadesse D."/>
        </authorList>
    </citation>
    <scope>NUCLEOTIDE SEQUENCE [LARGE SCALE GENOMIC DNA]</scope>
    <source>
        <strain evidence="2 3">DSM 24704</strain>
    </source>
</reference>
<feature type="domain" description="N-acetyltransferase" evidence="1">
    <location>
        <begin position="3"/>
        <end position="142"/>
    </location>
</feature>
<protein>
    <submittedName>
        <fullName evidence="2">GNAT family N-acetyltransferase</fullName>
    </submittedName>
</protein>
<dbReference type="Proteomes" id="UP000214684">
    <property type="component" value="Unassembled WGS sequence"/>
</dbReference>
<dbReference type="GO" id="GO:0016747">
    <property type="term" value="F:acyltransferase activity, transferring groups other than amino-acyl groups"/>
    <property type="evidence" value="ECO:0007669"/>
    <property type="project" value="InterPro"/>
</dbReference>
<name>A0A227NZD0_9FLAO</name>
<dbReference type="EMBL" id="MUGS01000044">
    <property type="protein sequence ID" value="OXG02286.1"/>
    <property type="molecule type" value="Genomic_DNA"/>
</dbReference>
<dbReference type="PROSITE" id="PS51186">
    <property type="entry name" value="GNAT"/>
    <property type="match status" value="1"/>
</dbReference>
<evidence type="ECO:0000313" key="3">
    <source>
        <dbReference type="Proteomes" id="UP000214684"/>
    </source>
</evidence>
<gene>
    <name evidence="2" type="ORF">B0A64_18640</name>
</gene>
<sequence>MSMEIREIKNSDYPTLRTLYLKERQTTFSWLDPSEFKLEDFERDTKGELVLVAIDLDVPVGFISIWMPNNFIHNLYVDQTYQDKGLGTLLLKSAIKETHFPVTLKCLENNTKAVAFYIKKGFIEKERGASGHGEFILFKLDEPIQ</sequence>
<organism evidence="2 3">
    <name type="scientific">Flavobacterium araucananum</name>
    <dbReference type="NCBI Taxonomy" id="946678"/>
    <lineage>
        <taxon>Bacteria</taxon>
        <taxon>Pseudomonadati</taxon>
        <taxon>Bacteroidota</taxon>
        <taxon>Flavobacteriia</taxon>
        <taxon>Flavobacteriales</taxon>
        <taxon>Flavobacteriaceae</taxon>
        <taxon>Flavobacterium</taxon>
    </lineage>
</organism>
<dbReference type="Pfam" id="PF00583">
    <property type="entry name" value="Acetyltransf_1"/>
    <property type="match status" value="1"/>
</dbReference>
<proteinExistence type="predicted"/>
<keyword evidence="2" id="KW-0808">Transferase</keyword>
<dbReference type="AlphaFoldDB" id="A0A227NZD0"/>
<evidence type="ECO:0000313" key="2">
    <source>
        <dbReference type="EMBL" id="OXG02286.1"/>
    </source>
</evidence>
<dbReference type="Gene3D" id="3.40.630.30">
    <property type="match status" value="1"/>
</dbReference>
<dbReference type="CDD" id="cd04301">
    <property type="entry name" value="NAT_SF"/>
    <property type="match status" value="1"/>
</dbReference>
<keyword evidence="3" id="KW-1185">Reference proteome</keyword>
<comment type="caution">
    <text evidence="2">The sequence shown here is derived from an EMBL/GenBank/DDBJ whole genome shotgun (WGS) entry which is preliminary data.</text>
</comment>
<dbReference type="SUPFAM" id="SSF55729">
    <property type="entry name" value="Acyl-CoA N-acyltransferases (Nat)"/>
    <property type="match status" value="1"/>
</dbReference>
<accession>A0A227NZD0</accession>
<evidence type="ECO:0000259" key="1">
    <source>
        <dbReference type="PROSITE" id="PS51186"/>
    </source>
</evidence>
<dbReference type="InterPro" id="IPR000182">
    <property type="entry name" value="GNAT_dom"/>
</dbReference>